<protein>
    <recommendedName>
        <fullName evidence="3">Antitoxin Xre/MbcA/ParS-like toxin-binding domain-containing protein</fullName>
    </recommendedName>
</protein>
<evidence type="ECO:0000313" key="2">
    <source>
        <dbReference type="Proteomes" id="UP000037566"/>
    </source>
</evidence>
<comment type="caution">
    <text evidence="1">The sequence shown here is derived from an EMBL/GenBank/DDBJ whole genome shotgun (WGS) entry which is preliminary data.</text>
</comment>
<dbReference type="EMBL" id="LHUQ01000071">
    <property type="protein sequence ID" value="KON62746.1"/>
    <property type="molecule type" value="Genomic_DNA"/>
</dbReference>
<evidence type="ECO:0000313" key="1">
    <source>
        <dbReference type="EMBL" id="KON62746.1"/>
    </source>
</evidence>
<name>A0A0M0ECQ2_KOMEU</name>
<dbReference type="AlphaFoldDB" id="A0A0M0ECQ2"/>
<gene>
    <name evidence="1" type="ORF">KOEU_37570</name>
</gene>
<sequence length="240" mass="25873">MPRATTSSFTTQSRRLEAKTRSGAVVLSARGVQPVSIPVGRTALTAVARQVGTARSVIENLGHALTETQKTGRGVRFSVEVTPEGTVRIVHPPENQDIAGTQAAERTSGSGLARAKARGEALAASILAHEDMVTAEELARRMGTTRVTVNARRHARQLIGLEGPTRGYRYPAWQLDRDGRPFAIIPNLFTALGDSPWTIYRFLTQKHPELEGRTAIAALEKGEDKRVLSVAVSIAEGTFA</sequence>
<dbReference type="Proteomes" id="UP000037566">
    <property type="component" value="Unassembled WGS sequence"/>
</dbReference>
<keyword evidence="2" id="KW-1185">Reference proteome</keyword>
<organism evidence="1 2">
    <name type="scientific">Komagataeibacter europaeus</name>
    <name type="common">Gluconacetobacter europaeus</name>
    <dbReference type="NCBI Taxonomy" id="33995"/>
    <lineage>
        <taxon>Bacteria</taxon>
        <taxon>Pseudomonadati</taxon>
        <taxon>Pseudomonadota</taxon>
        <taxon>Alphaproteobacteria</taxon>
        <taxon>Acetobacterales</taxon>
        <taxon>Acetobacteraceae</taxon>
        <taxon>Komagataeibacter</taxon>
    </lineage>
</organism>
<dbReference type="RefSeq" id="WP_227672458.1">
    <property type="nucleotide sequence ID" value="NZ_LHUQ01000071.1"/>
</dbReference>
<dbReference type="STRING" id="33995.KOEU_37570"/>
<dbReference type="PATRIC" id="fig|33995.3.peg.4159"/>
<proteinExistence type="predicted"/>
<evidence type="ECO:0008006" key="3">
    <source>
        <dbReference type="Google" id="ProtNLM"/>
    </source>
</evidence>
<accession>A0A0M0ECQ2</accession>
<reference evidence="1" key="1">
    <citation type="submission" date="2015-08" db="EMBL/GenBank/DDBJ databases">
        <title>Draft genome sequence of Komagataeibacter europaeus CECT 8546 a cellulose producer strain from vinegar produced by the traditional method.</title>
        <authorList>
            <person name="Poehlein A."/>
            <person name="Valera M.J."/>
            <person name="Haack F.S."/>
            <person name="Mas A."/>
            <person name="Daniel R."/>
            <person name="Streit W.R."/>
            <person name="Mateo E."/>
        </authorList>
    </citation>
    <scope>NUCLEOTIDE SEQUENCE [LARGE SCALE GENOMIC DNA]</scope>
    <source>
        <strain evidence="1">CECT 8546</strain>
    </source>
</reference>